<gene>
    <name evidence="2" type="ORF">HMPREF1630_02990</name>
</gene>
<dbReference type="Gene3D" id="2.170.120.30">
    <property type="match status" value="1"/>
</dbReference>
<dbReference type="Pfam" id="PF07949">
    <property type="entry name" value="YbbR"/>
    <property type="match status" value="2"/>
</dbReference>
<dbReference type="PANTHER" id="PTHR37804:SF1">
    <property type="entry name" value="CDAA REGULATORY PROTEIN CDAR"/>
    <property type="match status" value="1"/>
</dbReference>
<dbReference type="PANTHER" id="PTHR37804">
    <property type="entry name" value="CDAA REGULATORY PROTEIN CDAR"/>
    <property type="match status" value="1"/>
</dbReference>
<dbReference type="EMBL" id="JRMW01000025">
    <property type="protein sequence ID" value="KGF04787.1"/>
    <property type="molecule type" value="Genomic_DNA"/>
</dbReference>
<comment type="caution">
    <text evidence="2">The sequence shown here is derived from an EMBL/GenBank/DDBJ whole genome shotgun (WGS) entry which is preliminary data.</text>
</comment>
<protein>
    <recommendedName>
        <fullName evidence="4">YbbR-like protein</fullName>
    </recommendedName>
</protein>
<evidence type="ECO:0000256" key="1">
    <source>
        <dbReference type="SAM" id="Phobius"/>
    </source>
</evidence>
<proteinExistence type="predicted"/>
<name>A0A095YE16_9FIRM</name>
<keyword evidence="1" id="KW-0812">Transmembrane</keyword>
<evidence type="ECO:0008006" key="4">
    <source>
        <dbReference type="Google" id="ProtNLM"/>
    </source>
</evidence>
<accession>A0A095YE16</accession>
<sequence length="331" mass="36855">MNKILDRLKKYNATSDKQLLILSIIVAIFMWTYVTTSTNPSTNRTFRNIPIIIQNQDKLEEKGYTIVSKDDISSVNVRLTGSRDNIVSLKPDDIQASINVMASRPGITSVDVKVDTPTGIYLDYVDPAKINLNIQRIIEKTLPVNIVIADKLKDGKIVEVNEQNPEQIKIKGPESLVNQVDRIEAHIDDAEYLDGKIHNVAVKALDKKGELVEGVDLDNKDVNLSFFVYETKKVKVRLSVRGSIANGYVETLRAVSPDTVVIKGPGQVIRDIDEISTRTLITGYIRSSKSGEVKLDLPEGVEVYDGDDTVTYKIEIQRLPSATKDAAEEDE</sequence>
<dbReference type="OrthoDB" id="2111604at2"/>
<dbReference type="RefSeq" id="WP_004828042.1">
    <property type="nucleotide sequence ID" value="NZ_JRMW01000025.1"/>
</dbReference>
<evidence type="ECO:0000313" key="2">
    <source>
        <dbReference type="EMBL" id="KGF04787.1"/>
    </source>
</evidence>
<dbReference type="Gene3D" id="2.170.120.40">
    <property type="entry name" value="YbbR-like domain"/>
    <property type="match status" value="2"/>
</dbReference>
<dbReference type="InterPro" id="IPR012505">
    <property type="entry name" value="YbbR"/>
</dbReference>
<organism evidence="2 3">
    <name type="scientific">Anaerococcus lactolyticus S7-1-13</name>
    <dbReference type="NCBI Taxonomy" id="1284686"/>
    <lineage>
        <taxon>Bacteria</taxon>
        <taxon>Bacillati</taxon>
        <taxon>Bacillota</taxon>
        <taxon>Tissierellia</taxon>
        <taxon>Tissierellales</taxon>
        <taxon>Peptoniphilaceae</taxon>
        <taxon>Anaerococcus</taxon>
    </lineage>
</organism>
<evidence type="ECO:0000313" key="3">
    <source>
        <dbReference type="Proteomes" id="UP000029579"/>
    </source>
</evidence>
<keyword evidence="1" id="KW-0472">Membrane</keyword>
<dbReference type="InterPro" id="IPR053154">
    <property type="entry name" value="c-di-AMP_regulator"/>
</dbReference>
<dbReference type="AlphaFoldDB" id="A0A095YE16"/>
<dbReference type="Proteomes" id="UP000029579">
    <property type="component" value="Unassembled WGS sequence"/>
</dbReference>
<keyword evidence="1" id="KW-1133">Transmembrane helix</keyword>
<feature type="transmembrane region" description="Helical" evidence="1">
    <location>
        <begin position="20"/>
        <end position="36"/>
    </location>
</feature>
<reference evidence="2 3" key="1">
    <citation type="submission" date="2014-07" db="EMBL/GenBank/DDBJ databases">
        <authorList>
            <person name="McCorrison J."/>
            <person name="Sanka R."/>
            <person name="Torralba M."/>
            <person name="Gillis M."/>
            <person name="Haft D.H."/>
            <person name="Methe B."/>
            <person name="Sutton G."/>
            <person name="Nelson K.E."/>
        </authorList>
    </citation>
    <scope>NUCLEOTIDE SEQUENCE [LARGE SCALE GENOMIC DNA]</scope>
    <source>
        <strain evidence="2 3">S7-1-13</strain>
    </source>
</reference>
<dbReference type="eggNOG" id="COG4856">
    <property type="taxonomic scope" value="Bacteria"/>
</dbReference>